<dbReference type="EMBL" id="FOHU01000047">
    <property type="protein sequence ID" value="SET83036.1"/>
    <property type="molecule type" value="Genomic_DNA"/>
</dbReference>
<proteinExistence type="predicted"/>
<keyword evidence="1" id="KW-0472">Membrane</keyword>
<feature type="transmembrane region" description="Helical" evidence="1">
    <location>
        <begin position="85"/>
        <end position="110"/>
    </location>
</feature>
<dbReference type="AlphaFoldDB" id="A0A1I0HIW3"/>
<sequence>MMDYIRSLLSFIFAITVMYMLLDCEIKHKKNRYLLGLYATVVLICDGFIMLKFGYAHFMKLYPLLVHLPVFLGFVIASKFKPIKVFFVLLTLVAISTSFSFVGLIISYFFDSSRKVVNIVAYILYLPAGLIIYKYVRPLFIYMMDNTDKGWLGFSLIPLSYSVLIYSIGMYNLDNVAIGSMIKDAVLLFILVFSAYFLILRFFRQTREQLTLQNEQNLLKMQVASAQVHLEELKESQEKTLIYRHDMRHHLDMISSYLADNNKTEAQKYITAIEKNIEDAVVKKYCNNYSVNLILYSYITKAKDELIRVETQIDLPEKTAISDMDLCVFFANTLENAINACKSIRSNKDKIIKIVSKINNNKVYIQITNSFDGTVIFVDDMPISTEEGHGLGTKSIVAVAQKYGGVYSFTTENGIFKTSIIL</sequence>
<evidence type="ECO:0000256" key="1">
    <source>
        <dbReference type="SAM" id="Phobius"/>
    </source>
</evidence>
<keyword evidence="1" id="KW-0812">Transmembrane</keyword>
<dbReference type="InterPro" id="IPR036890">
    <property type="entry name" value="HATPase_C_sf"/>
</dbReference>
<name>A0A1I0HIW3_9FIRM</name>
<dbReference type="Pfam" id="PF14501">
    <property type="entry name" value="HATPase_c_5"/>
    <property type="match status" value="1"/>
</dbReference>
<dbReference type="OrthoDB" id="9773869at2"/>
<dbReference type="Gene3D" id="3.30.565.10">
    <property type="entry name" value="Histidine kinase-like ATPase, C-terminal domain"/>
    <property type="match status" value="1"/>
</dbReference>
<reference evidence="3 4" key="1">
    <citation type="submission" date="2016-10" db="EMBL/GenBank/DDBJ databases">
        <authorList>
            <person name="de Groot N.N."/>
        </authorList>
    </citation>
    <scope>NUCLEOTIDE SEQUENCE [LARGE SCALE GENOMIC DNA]</scope>
    <source>
        <strain evidence="3 4">DSM 18979</strain>
    </source>
</reference>
<keyword evidence="1" id="KW-1133">Transmembrane helix</keyword>
<evidence type="ECO:0000313" key="3">
    <source>
        <dbReference type="EMBL" id="SET83036.1"/>
    </source>
</evidence>
<dbReference type="CDD" id="cd16935">
    <property type="entry name" value="HATPase_AgrC-ComD-like"/>
    <property type="match status" value="1"/>
</dbReference>
<feature type="transmembrane region" description="Helical" evidence="1">
    <location>
        <begin position="116"/>
        <end position="136"/>
    </location>
</feature>
<dbReference type="RefSeq" id="WP_090447095.1">
    <property type="nucleotide sequence ID" value="NZ_FOHU01000047.1"/>
</dbReference>
<gene>
    <name evidence="3" type="ORF">SAMN05660297_03635</name>
</gene>
<accession>A0A1I0HIW3</accession>
<dbReference type="SUPFAM" id="SSF55874">
    <property type="entry name" value="ATPase domain of HSP90 chaperone/DNA topoisomerase II/histidine kinase"/>
    <property type="match status" value="1"/>
</dbReference>
<feature type="transmembrane region" description="Helical" evidence="1">
    <location>
        <begin position="185"/>
        <end position="203"/>
    </location>
</feature>
<dbReference type="InterPro" id="IPR032834">
    <property type="entry name" value="NatK-like_C"/>
</dbReference>
<evidence type="ECO:0000313" key="4">
    <source>
        <dbReference type="Proteomes" id="UP000199568"/>
    </source>
</evidence>
<dbReference type="Proteomes" id="UP000199568">
    <property type="component" value="Unassembled WGS sequence"/>
</dbReference>
<feature type="transmembrane region" description="Helical" evidence="1">
    <location>
        <begin position="6"/>
        <end position="22"/>
    </location>
</feature>
<feature type="transmembrane region" description="Helical" evidence="1">
    <location>
        <begin position="61"/>
        <end position="78"/>
    </location>
</feature>
<protein>
    <submittedName>
        <fullName evidence="3">GHKL domain-containing protein</fullName>
    </submittedName>
</protein>
<organism evidence="3 4">
    <name type="scientific">Natronincola peptidivorans</name>
    <dbReference type="NCBI Taxonomy" id="426128"/>
    <lineage>
        <taxon>Bacteria</taxon>
        <taxon>Bacillati</taxon>
        <taxon>Bacillota</taxon>
        <taxon>Clostridia</taxon>
        <taxon>Peptostreptococcales</taxon>
        <taxon>Natronincolaceae</taxon>
        <taxon>Natronincola</taxon>
    </lineage>
</organism>
<feature type="transmembrane region" description="Helical" evidence="1">
    <location>
        <begin position="151"/>
        <end position="173"/>
    </location>
</feature>
<feature type="domain" description="Sensor histidine kinase NatK-like C-terminal" evidence="2">
    <location>
        <begin position="324"/>
        <end position="421"/>
    </location>
</feature>
<feature type="transmembrane region" description="Helical" evidence="1">
    <location>
        <begin position="34"/>
        <end position="55"/>
    </location>
</feature>
<evidence type="ECO:0000259" key="2">
    <source>
        <dbReference type="Pfam" id="PF14501"/>
    </source>
</evidence>
<keyword evidence="4" id="KW-1185">Reference proteome</keyword>
<dbReference type="STRING" id="426128.SAMN05660297_03635"/>